<evidence type="ECO:0000313" key="2">
    <source>
        <dbReference type="EMBL" id="PJR06848.1"/>
    </source>
</evidence>
<feature type="compositionally biased region" description="Basic and acidic residues" evidence="1">
    <location>
        <begin position="34"/>
        <end position="48"/>
    </location>
</feature>
<feature type="region of interest" description="Disordered" evidence="1">
    <location>
        <begin position="34"/>
        <end position="63"/>
    </location>
</feature>
<sequence length="63" mass="7222">MPRLDLSSQPLFIDHVKIRLEPDLRRALKARARAEHTTMSEMQRRVARELVAPPSGSEKEGRS</sequence>
<name>A0A2J0YSJ8_RHIML</name>
<comment type="caution">
    <text evidence="2">The sequence shown here is derived from an EMBL/GenBank/DDBJ whole genome shotgun (WGS) entry which is preliminary data.</text>
</comment>
<evidence type="ECO:0000256" key="1">
    <source>
        <dbReference type="SAM" id="MobiDB-lite"/>
    </source>
</evidence>
<dbReference type="AlphaFoldDB" id="A0A2J0YSJ8"/>
<gene>
    <name evidence="2" type="ORF">CEJ86_33600</name>
</gene>
<reference evidence="2 3" key="1">
    <citation type="submission" date="2017-06" db="EMBL/GenBank/DDBJ databases">
        <title>Ensifer strains isolated from leguminous trees and herbs display diverse denitrification phenotypes with some acting as strong N2O sinks.</title>
        <authorList>
            <person name="Woliy K."/>
            <person name="Mania D."/>
            <person name="Bakken L.R."/>
            <person name="Frostegard A."/>
        </authorList>
    </citation>
    <scope>NUCLEOTIDE SEQUENCE [LARGE SCALE GENOMIC DNA]</scope>
    <source>
        <strain evidence="2 3">AC50a</strain>
    </source>
</reference>
<protein>
    <submittedName>
        <fullName evidence="2">Uncharacterized protein</fullName>
    </submittedName>
</protein>
<dbReference type="Proteomes" id="UP000231987">
    <property type="component" value="Unassembled WGS sequence"/>
</dbReference>
<dbReference type="EMBL" id="NJGD01000121">
    <property type="protein sequence ID" value="PJR06848.1"/>
    <property type="molecule type" value="Genomic_DNA"/>
</dbReference>
<organism evidence="2 3">
    <name type="scientific">Rhizobium meliloti</name>
    <name type="common">Ensifer meliloti</name>
    <name type="synonym">Sinorhizobium meliloti</name>
    <dbReference type="NCBI Taxonomy" id="382"/>
    <lineage>
        <taxon>Bacteria</taxon>
        <taxon>Pseudomonadati</taxon>
        <taxon>Pseudomonadota</taxon>
        <taxon>Alphaproteobacteria</taxon>
        <taxon>Hyphomicrobiales</taxon>
        <taxon>Rhizobiaceae</taxon>
        <taxon>Sinorhizobium/Ensifer group</taxon>
        <taxon>Sinorhizobium</taxon>
    </lineage>
</organism>
<proteinExistence type="predicted"/>
<accession>A0A2J0YSJ8</accession>
<evidence type="ECO:0000313" key="3">
    <source>
        <dbReference type="Proteomes" id="UP000231987"/>
    </source>
</evidence>